<sequence length="107" mass="11812">MSELSELLASLPRLKVVAFLEGCKQAEFGTLAQLCDLNKSTLSKAMTVLEDADYVSVRKGYLGRRPKTWLALTDHGRRAYRQHQAALAELTRMAQQTSGSMQPPAST</sequence>
<dbReference type="RefSeq" id="WP_387718470.1">
    <property type="nucleotide sequence ID" value="NZ_JBIAPI010000003.1"/>
</dbReference>
<comment type="caution">
    <text evidence="2">The sequence shown here is derived from an EMBL/GenBank/DDBJ whole genome shotgun (WGS) entry which is preliminary data.</text>
</comment>
<dbReference type="SUPFAM" id="SSF46785">
    <property type="entry name" value="Winged helix' DNA-binding domain"/>
    <property type="match status" value="1"/>
</dbReference>
<organism evidence="2 3">
    <name type="scientific">Nocardia suismassiliense</name>
    <dbReference type="NCBI Taxonomy" id="2077092"/>
    <lineage>
        <taxon>Bacteria</taxon>
        <taxon>Bacillati</taxon>
        <taxon>Actinomycetota</taxon>
        <taxon>Actinomycetes</taxon>
        <taxon>Mycobacteriales</taxon>
        <taxon>Nocardiaceae</taxon>
        <taxon>Nocardia</taxon>
    </lineage>
</organism>
<protein>
    <submittedName>
        <fullName evidence="2">Transcriptional regulator</fullName>
    </submittedName>
</protein>
<name>A0ABW6QU70_9NOCA</name>
<keyword evidence="3" id="KW-1185">Reference proteome</keyword>
<proteinExistence type="predicted"/>
<evidence type="ECO:0000313" key="3">
    <source>
        <dbReference type="Proteomes" id="UP001601948"/>
    </source>
</evidence>
<dbReference type="PANTHER" id="PTHR37318:SF1">
    <property type="entry name" value="BSL7504 PROTEIN"/>
    <property type="match status" value="1"/>
</dbReference>
<dbReference type="InterPro" id="IPR036388">
    <property type="entry name" value="WH-like_DNA-bd_sf"/>
</dbReference>
<dbReference type="PANTHER" id="PTHR37318">
    <property type="entry name" value="BSL7504 PROTEIN"/>
    <property type="match status" value="1"/>
</dbReference>
<gene>
    <name evidence="2" type="ORF">ACFYV7_17425</name>
</gene>
<dbReference type="Gene3D" id="1.10.10.10">
    <property type="entry name" value="Winged helix-like DNA-binding domain superfamily/Winged helix DNA-binding domain"/>
    <property type="match status" value="1"/>
</dbReference>
<dbReference type="Proteomes" id="UP001601948">
    <property type="component" value="Unassembled WGS sequence"/>
</dbReference>
<dbReference type="EMBL" id="JBIAPI010000003">
    <property type="protein sequence ID" value="MFF3224578.1"/>
    <property type="molecule type" value="Genomic_DNA"/>
</dbReference>
<reference evidence="2 3" key="1">
    <citation type="submission" date="2024-10" db="EMBL/GenBank/DDBJ databases">
        <title>The Natural Products Discovery Center: Release of the First 8490 Sequenced Strains for Exploring Actinobacteria Biosynthetic Diversity.</title>
        <authorList>
            <person name="Kalkreuter E."/>
            <person name="Kautsar S.A."/>
            <person name="Yang D."/>
            <person name="Bader C.D."/>
            <person name="Teijaro C.N."/>
            <person name="Fluegel L."/>
            <person name="Davis C.M."/>
            <person name="Simpson J.R."/>
            <person name="Lauterbach L."/>
            <person name="Steele A.D."/>
            <person name="Gui C."/>
            <person name="Meng S."/>
            <person name="Li G."/>
            <person name="Viehrig K."/>
            <person name="Ye F."/>
            <person name="Su P."/>
            <person name="Kiefer A.F."/>
            <person name="Nichols A."/>
            <person name="Cepeda A.J."/>
            <person name="Yan W."/>
            <person name="Fan B."/>
            <person name="Jiang Y."/>
            <person name="Adhikari A."/>
            <person name="Zheng C.-J."/>
            <person name="Schuster L."/>
            <person name="Cowan T.M."/>
            <person name="Smanski M.J."/>
            <person name="Chevrette M.G."/>
            <person name="De Carvalho L.P.S."/>
            <person name="Shen B."/>
        </authorList>
    </citation>
    <scope>NUCLEOTIDE SEQUENCE [LARGE SCALE GENOMIC DNA]</scope>
    <source>
        <strain evidence="2 3">NPDC003040</strain>
    </source>
</reference>
<feature type="domain" description="Winged helix DNA-binding" evidence="1">
    <location>
        <begin position="13"/>
        <end position="90"/>
    </location>
</feature>
<dbReference type="Pfam" id="PF13601">
    <property type="entry name" value="HTH_34"/>
    <property type="match status" value="1"/>
</dbReference>
<evidence type="ECO:0000313" key="2">
    <source>
        <dbReference type="EMBL" id="MFF3224578.1"/>
    </source>
</evidence>
<evidence type="ECO:0000259" key="1">
    <source>
        <dbReference type="Pfam" id="PF13601"/>
    </source>
</evidence>
<accession>A0ABW6QU70</accession>
<dbReference type="InterPro" id="IPR036390">
    <property type="entry name" value="WH_DNA-bd_sf"/>
</dbReference>
<dbReference type="InterPro" id="IPR027395">
    <property type="entry name" value="WH_DNA-bd_dom"/>
</dbReference>